<dbReference type="InterPro" id="IPR006203">
    <property type="entry name" value="GHMP_knse_ATP-bd_CS"/>
</dbReference>
<keyword evidence="5 11" id="KW-0547">Nucleotide-binding</keyword>
<dbReference type="Pfam" id="PF10509">
    <property type="entry name" value="GalKase_gal_bdg"/>
    <property type="match status" value="1"/>
</dbReference>
<keyword evidence="10 11" id="KW-0119">Carbohydrate metabolism</keyword>
<feature type="domain" description="Galactokinase N-terminal" evidence="15">
    <location>
        <begin position="20"/>
        <end position="62"/>
    </location>
</feature>
<accession>A0A3E1NLR9</accession>
<dbReference type="PRINTS" id="PR00473">
    <property type="entry name" value="GALCTOKINASE"/>
</dbReference>
<feature type="active site" description="Proton acceptor" evidence="11">
    <location>
        <position position="176"/>
    </location>
</feature>
<keyword evidence="9 11" id="KW-0299">Galactose metabolism</keyword>
<dbReference type="InterPro" id="IPR036554">
    <property type="entry name" value="GHMP_kinase_C_sf"/>
</dbReference>
<proteinExistence type="inferred from homology"/>
<dbReference type="SUPFAM" id="SSF54211">
    <property type="entry name" value="Ribosomal protein S5 domain 2-like"/>
    <property type="match status" value="1"/>
</dbReference>
<feature type="binding site" evidence="11">
    <location>
        <begin position="126"/>
        <end position="132"/>
    </location>
    <ligand>
        <name>ATP</name>
        <dbReference type="ChEBI" id="CHEBI:30616"/>
    </ligand>
</feature>
<evidence type="ECO:0000256" key="6">
    <source>
        <dbReference type="ARBA" id="ARBA00022777"/>
    </source>
</evidence>
<feature type="site" description="Transition state stabilizer" evidence="11">
    <location>
        <position position="32"/>
    </location>
</feature>
<feature type="binding site" evidence="11">
    <location>
        <position position="164"/>
    </location>
    <ligand>
        <name>Mg(2+)</name>
        <dbReference type="ChEBI" id="CHEBI:18420"/>
    </ligand>
</feature>
<dbReference type="InterPro" id="IPR000705">
    <property type="entry name" value="Galactokinase"/>
</dbReference>
<evidence type="ECO:0000313" key="17">
    <source>
        <dbReference type="Proteomes" id="UP000261284"/>
    </source>
</evidence>
<comment type="catalytic activity">
    <reaction evidence="11">
        <text>alpha-D-galactose + ATP = alpha-D-galactose 1-phosphate + ADP + H(+)</text>
        <dbReference type="Rhea" id="RHEA:13553"/>
        <dbReference type="ChEBI" id="CHEBI:15378"/>
        <dbReference type="ChEBI" id="CHEBI:28061"/>
        <dbReference type="ChEBI" id="CHEBI:30616"/>
        <dbReference type="ChEBI" id="CHEBI:58336"/>
        <dbReference type="ChEBI" id="CHEBI:456216"/>
        <dbReference type="EC" id="2.7.1.6"/>
    </reaction>
</comment>
<dbReference type="RefSeq" id="WP_116846829.1">
    <property type="nucleotide sequence ID" value="NZ_QTJU01000002.1"/>
</dbReference>
<dbReference type="Gene3D" id="3.30.70.890">
    <property type="entry name" value="GHMP kinase, C-terminal domain"/>
    <property type="match status" value="1"/>
</dbReference>
<dbReference type="GO" id="GO:0000287">
    <property type="term" value="F:magnesium ion binding"/>
    <property type="evidence" value="ECO:0007669"/>
    <property type="project" value="UniProtKB-UniRule"/>
</dbReference>
<dbReference type="GO" id="GO:0006012">
    <property type="term" value="P:galactose metabolic process"/>
    <property type="evidence" value="ECO:0007669"/>
    <property type="project" value="UniProtKB-UniRule"/>
</dbReference>
<dbReference type="PRINTS" id="PR00959">
    <property type="entry name" value="MEVGALKINASE"/>
</dbReference>
<dbReference type="HAMAP" id="MF_00246">
    <property type="entry name" value="Galactokinase"/>
    <property type="match status" value="1"/>
</dbReference>
<dbReference type="PROSITE" id="PS00106">
    <property type="entry name" value="GALACTOKINASE"/>
    <property type="match status" value="1"/>
</dbReference>
<feature type="domain" description="GHMP kinase C-terminal" evidence="14">
    <location>
        <begin position="288"/>
        <end position="368"/>
    </location>
</feature>
<dbReference type="PANTHER" id="PTHR10457:SF7">
    <property type="entry name" value="GALACTOKINASE-RELATED"/>
    <property type="match status" value="1"/>
</dbReference>
<keyword evidence="17" id="KW-1185">Reference proteome</keyword>
<dbReference type="InterPro" id="IPR006204">
    <property type="entry name" value="GHMP_kinase_N_dom"/>
</dbReference>
<evidence type="ECO:0000256" key="12">
    <source>
        <dbReference type="NCBIfam" id="TIGR00131"/>
    </source>
</evidence>
<evidence type="ECO:0000259" key="14">
    <source>
        <dbReference type="Pfam" id="PF08544"/>
    </source>
</evidence>
<evidence type="ECO:0000313" key="16">
    <source>
        <dbReference type="EMBL" id="RFM28841.1"/>
    </source>
</evidence>
<feature type="binding site" evidence="11">
    <location>
        <position position="132"/>
    </location>
    <ligand>
        <name>Mg(2+)</name>
        <dbReference type="ChEBI" id="CHEBI:18420"/>
    </ligand>
</feature>
<dbReference type="PIRSF" id="PIRSF000530">
    <property type="entry name" value="Galactokinase"/>
    <property type="match status" value="1"/>
</dbReference>
<dbReference type="GO" id="GO:0005524">
    <property type="term" value="F:ATP binding"/>
    <property type="evidence" value="ECO:0007669"/>
    <property type="project" value="UniProtKB-UniRule"/>
</dbReference>
<dbReference type="InterPro" id="IPR013750">
    <property type="entry name" value="GHMP_kinase_C_dom"/>
</dbReference>
<dbReference type="NCBIfam" id="TIGR00131">
    <property type="entry name" value="gal_kin"/>
    <property type="match status" value="1"/>
</dbReference>
<evidence type="ECO:0000256" key="8">
    <source>
        <dbReference type="ARBA" id="ARBA00022842"/>
    </source>
</evidence>
<evidence type="ECO:0000256" key="2">
    <source>
        <dbReference type="ARBA" id="ARBA00022490"/>
    </source>
</evidence>
<dbReference type="FunFam" id="3.30.230.10:FF:000017">
    <property type="entry name" value="Galactokinase"/>
    <property type="match status" value="1"/>
</dbReference>
<dbReference type="OrthoDB" id="250531at2"/>
<dbReference type="InterPro" id="IPR022963">
    <property type="entry name" value="Galactokinase_bac"/>
</dbReference>
<keyword evidence="8 11" id="KW-0460">Magnesium</keyword>
<evidence type="ECO:0000256" key="10">
    <source>
        <dbReference type="ARBA" id="ARBA00023277"/>
    </source>
</evidence>
<dbReference type="PANTHER" id="PTHR10457">
    <property type="entry name" value="MEVALONATE KINASE/GALACTOKINASE"/>
    <property type="match status" value="1"/>
</dbReference>
<evidence type="ECO:0000256" key="3">
    <source>
        <dbReference type="ARBA" id="ARBA00022679"/>
    </source>
</evidence>
<evidence type="ECO:0000256" key="11">
    <source>
        <dbReference type="HAMAP-Rule" id="MF_00246"/>
    </source>
</evidence>
<evidence type="ECO:0000256" key="7">
    <source>
        <dbReference type="ARBA" id="ARBA00022840"/>
    </source>
</evidence>
<dbReference type="InterPro" id="IPR006206">
    <property type="entry name" value="Mevalonate/galactokinase"/>
</dbReference>
<evidence type="ECO:0000259" key="13">
    <source>
        <dbReference type="Pfam" id="PF00288"/>
    </source>
</evidence>
<dbReference type="PROSITE" id="PS00627">
    <property type="entry name" value="GHMP_KINASES_ATP"/>
    <property type="match status" value="1"/>
</dbReference>
<dbReference type="InterPro" id="IPR020568">
    <property type="entry name" value="Ribosomal_Su5_D2-typ_SF"/>
</dbReference>
<dbReference type="InterPro" id="IPR019539">
    <property type="entry name" value="GalKase_N"/>
</dbReference>
<dbReference type="UniPathway" id="UPA00214"/>
<reference evidence="16 17" key="1">
    <citation type="submission" date="2018-08" db="EMBL/GenBank/DDBJ databases">
        <title>Chitinophagaceae sp. K23C18032701, a novel bacterium isolated from forest soil.</title>
        <authorList>
            <person name="Wang C."/>
        </authorList>
    </citation>
    <scope>NUCLEOTIDE SEQUENCE [LARGE SCALE GENOMIC DNA]</scope>
    <source>
        <strain evidence="16 17">K23C18032701</strain>
    </source>
</reference>
<comment type="caution">
    <text evidence="16">The sequence shown here is derived from an EMBL/GenBank/DDBJ whole genome shotgun (WGS) entry which is preliminary data.</text>
</comment>
<keyword evidence="2 11" id="KW-0963">Cytoplasm</keyword>
<dbReference type="AlphaFoldDB" id="A0A3E1NLR9"/>
<feature type="binding site" evidence="11">
    <location>
        <position position="226"/>
    </location>
    <ligand>
        <name>substrate</name>
    </ligand>
</feature>
<keyword evidence="4 11" id="KW-0479">Metal-binding</keyword>
<comment type="subcellular location">
    <subcellularLocation>
        <location evidence="11">Cytoplasm</location>
    </subcellularLocation>
</comment>
<feature type="binding site" evidence="11">
    <location>
        <begin position="38"/>
        <end position="41"/>
    </location>
    <ligand>
        <name>substrate</name>
    </ligand>
</feature>
<dbReference type="Pfam" id="PF00288">
    <property type="entry name" value="GHMP_kinases_N"/>
    <property type="match status" value="1"/>
</dbReference>
<feature type="domain" description="GHMP kinase N-terminal" evidence="13">
    <location>
        <begin position="97"/>
        <end position="184"/>
    </location>
</feature>
<dbReference type="GO" id="GO:0004335">
    <property type="term" value="F:galactokinase activity"/>
    <property type="evidence" value="ECO:0007669"/>
    <property type="project" value="UniProtKB-UniRule"/>
</dbReference>
<keyword evidence="3 11" id="KW-0808">Transferase</keyword>
<evidence type="ECO:0000256" key="5">
    <source>
        <dbReference type="ARBA" id="ARBA00022741"/>
    </source>
</evidence>
<dbReference type="EMBL" id="QTJU01000002">
    <property type="protein sequence ID" value="RFM28841.1"/>
    <property type="molecule type" value="Genomic_DNA"/>
</dbReference>
<comment type="caution">
    <text evidence="11">Lacks conserved residue(s) required for the propagation of feature annotation.</text>
</comment>
<dbReference type="InterPro" id="IPR014721">
    <property type="entry name" value="Ribsml_uS5_D2-typ_fold_subgr"/>
</dbReference>
<dbReference type="GO" id="GO:0005829">
    <property type="term" value="C:cytosol"/>
    <property type="evidence" value="ECO:0007669"/>
    <property type="project" value="TreeGrafter"/>
</dbReference>
<dbReference type="Proteomes" id="UP000261284">
    <property type="component" value="Unassembled WGS sequence"/>
</dbReference>
<evidence type="ECO:0000256" key="4">
    <source>
        <dbReference type="ARBA" id="ARBA00022723"/>
    </source>
</evidence>
<keyword evidence="6 11" id="KW-0418">Kinase</keyword>
<organism evidence="16 17">
    <name type="scientific">Deminuibacter soli</name>
    <dbReference type="NCBI Taxonomy" id="2291815"/>
    <lineage>
        <taxon>Bacteria</taxon>
        <taxon>Pseudomonadati</taxon>
        <taxon>Bacteroidota</taxon>
        <taxon>Chitinophagia</taxon>
        <taxon>Chitinophagales</taxon>
        <taxon>Chitinophagaceae</taxon>
        <taxon>Deminuibacter</taxon>
    </lineage>
</organism>
<dbReference type="InterPro" id="IPR019741">
    <property type="entry name" value="Galactokinase_CS"/>
</dbReference>
<dbReference type="EC" id="2.7.1.6" evidence="11 12"/>
<comment type="similarity">
    <text evidence="1 11">Belongs to the GHMP kinase family. GalK subfamily.</text>
</comment>
<dbReference type="SUPFAM" id="SSF55060">
    <property type="entry name" value="GHMP Kinase, C-terminal domain"/>
    <property type="match status" value="1"/>
</dbReference>
<protein>
    <recommendedName>
        <fullName evidence="11 12">Galactokinase</fullName>
        <ecNumber evidence="11 12">2.7.1.6</ecNumber>
    </recommendedName>
    <alternativeName>
        <fullName evidence="11">Galactose kinase</fullName>
    </alternativeName>
</protein>
<dbReference type="FunFam" id="3.30.70.890:FF:000001">
    <property type="entry name" value="Galactokinase"/>
    <property type="match status" value="1"/>
</dbReference>
<dbReference type="Gene3D" id="3.30.230.10">
    <property type="match status" value="1"/>
</dbReference>
<keyword evidence="7 11" id="KW-0067">ATP-binding</keyword>
<evidence type="ECO:0000256" key="9">
    <source>
        <dbReference type="ARBA" id="ARBA00023144"/>
    </source>
</evidence>
<name>A0A3E1NLR9_9BACT</name>
<evidence type="ECO:0000256" key="1">
    <source>
        <dbReference type="ARBA" id="ARBA00006566"/>
    </source>
</evidence>
<comment type="pathway">
    <text evidence="11">Carbohydrate metabolism; galactose metabolism.</text>
</comment>
<dbReference type="Pfam" id="PF08544">
    <property type="entry name" value="GHMP_kinases_C"/>
    <property type="match status" value="1"/>
</dbReference>
<evidence type="ECO:0000259" key="15">
    <source>
        <dbReference type="Pfam" id="PF10509"/>
    </source>
</evidence>
<gene>
    <name evidence="11 16" type="primary">galK</name>
    <name evidence="16" type="ORF">DXN05_08695</name>
</gene>
<sequence>MSISATAAKAAIPAPLHAFVKEGSLIVRSPGRINLIGEHTDYNDGFVMPAAIDKAAYMVITPRNDNNIELHAIDLNDTYSTSIADLHKAEGAEWPAYILGVVSEVQKKGYTAKGFNLAFTSDIPIGAGLSSSAALECAVIFGLNQLWNLQMQPFPMVKLAQAAENNFVGMQCGIMDQFASMFGKKGQVMQLDCRSLEFTYFPFHAPGLKIVLLDTQVKHSLASSEYNTRRKECETGVEIIRAKYPAVKSLRDADMSMINELLSGRTDKVYDRCKYVVEEKLRVEAASAALQNDDLAQVGKLMYQTHDGLSREYEVSCEELDFLVEQARKEPAILGARMMGGGFGGCVITLMQEDKIDEVTARISKAYKQALNMDLKVYITQIENGSSVL</sequence>
<comment type="function">
    <text evidence="11">Catalyzes the transfer of the gamma-phosphate of ATP to D-galactose to form alpha-D-galactose-1-phosphate (Gal-1-P).</text>
</comment>